<dbReference type="InterPro" id="IPR005119">
    <property type="entry name" value="LysR_subst-bd"/>
</dbReference>
<dbReference type="InterPro" id="IPR036390">
    <property type="entry name" value="WH_DNA-bd_sf"/>
</dbReference>
<evidence type="ECO:0000313" key="7">
    <source>
        <dbReference type="Proteomes" id="UP001330812"/>
    </source>
</evidence>
<dbReference type="SUPFAM" id="SSF46785">
    <property type="entry name" value="Winged helix' DNA-binding domain"/>
    <property type="match status" value="1"/>
</dbReference>
<dbReference type="PANTHER" id="PTHR30346:SF28">
    <property type="entry name" value="HTH-TYPE TRANSCRIPTIONAL REGULATOR CYNR"/>
    <property type="match status" value="1"/>
</dbReference>
<keyword evidence="4" id="KW-0804">Transcription</keyword>
<dbReference type="Pfam" id="PF00126">
    <property type="entry name" value="HTH_1"/>
    <property type="match status" value="1"/>
</dbReference>
<organism evidence="6 7">
    <name type="scientific">Amycolatopsis rhabdoformis</name>
    <dbReference type="NCBI Taxonomy" id="1448059"/>
    <lineage>
        <taxon>Bacteria</taxon>
        <taxon>Bacillati</taxon>
        <taxon>Actinomycetota</taxon>
        <taxon>Actinomycetes</taxon>
        <taxon>Pseudonocardiales</taxon>
        <taxon>Pseudonocardiaceae</taxon>
        <taxon>Amycolatopsis</taxon>
    </lineage>
</organism>
<dbReference type="Gene3D" id="1.10.10.10">
    <property type="entry name" value="Winged helix-like DNA-binding domain superfamily/Winged helix DNA-binding domain"/>
    <property type="match status" value="1"/>
</dbReference>
<reference evidence="6 7" key="1">
    <citation type="journal article" date="2015" name="Int. J. Syst. Evol. Microbiol.">
        <title>Amycolatopsis rhabdoformis sp. nov., an actinomycete isolated from a tropical forest soil.</title>
        <authorList>
            <person name="Souza W.R."/>
            <person name="Silva R.E."/>
            <person name="Goodfellow M."/>
            <person name="Busarakam K."/>
            <person name="Figueiro F.S."/>
            <person name="Ferreira D."/>
            <person name="Rodrigues-Filho E."/>
            <person name="Moraes L.A.B."/>
            <person name="Zucchi T.D."/>
        </authorList>
    </citation>
    <scope>NUCLEOTIDE SEQUENCE [LARGE SCALE GENOMIC DNA]</scope>
    <source>
        <strain evidence="6 7">NCIMB 14900</strain>
    </source>
</reference>
<dbReference type="PROSITE" id="PS50931">
    <property type="entry name" value="HTH_LYSR"/>
    <property type="match status" value="1"/>
</dbReference>
<evidence type="ECO:0000256" key="3">
    <source>
        <dbReference type="ARBA" id="ARBA00023125"/>
    </source>
</evidence>
<keyword evidence="7" id="KW-1185">Reference proteome</keyword>
<feature type="domain" description="HTH lysR-type" evidence="5">
    <location>
        <begin position="1"/>
        <end position="58"/>
    </location>
</feature>
<dbReference type="EMBL" id="CP142149">
    <property type="protein sequence ID" value="WSE32788.1"/>
    <property type="molecule type" value="Genomic_DNA"/>
</dbReference>
<dbReference type="CDD" id="cd05466">
    <property type="entry name" value="PBP2_LTTR_substrate"/>
    <property type="match status" value="1"/>
</dbReference>
<evidence type="ECO:0000256" key="1">
    <source>
        <dbReference type="ARBA" id="ARBA00009437"/>
    </source>
</evidence>
<sequence>MERRQLQYFLAVVDHGGFTNAARRLHVAQPSLSHAVRALEKELGGLLFHRLPHGATLTPAGTALVGPARQILRDLRTADASVREVLGLGGGTLDLASQTTLAVDPLARLLGRFRAAHPQVLVRVRAPETGADVVNRVRNGQSEVGLVESGAETPGLAGLDLAEQEVFAVLPADSSVCDALSGPELAALDFVTTPPGTATRWIVEEALRGTAEPRVVVETEHRAMIVPLVLAGAGAALLPRAMAEDARRQGAVTVPLDPPLLRRGRMVWRPGPLSPAAERFLALAGEDPANQD</sequence>
<keyword evidence="2" id="KW-0805">Transcription regulation</keyword>
<dbReference type="Gene3D" id="3.40.190.290">
    <property type="match status" value="1"/>
</dbReference>
<accession>A0ABZ1IF50</accession>
<dbReference type="InterPro" id="IPR000847">
    <property type="entry name" value="LysR_HTH_N"/>
</dbReference>
<dbReference type="RefSeq" id="WP_326835595.1">
    <property type="nucleotide sequence ID" value="NZ_CP142149.1"/>
</dbReference>
<evidence type="ECO:0000256" key="2">
    <source>
        <dbReference type="ARBA" id="ARBA00023015"/>
    </source>
</evidence>
<dbReference type="Pfam" id="PF03466">
    <property type="entry name" value="LysR_substrate"/>
    <property type="match status" value="1"/>
</dbReference>
<evidence type="ECO:0000259" key="5">
    <source>
        <dbReference type="PROSITE" id="PS50931"/>
    </source>
</evidence>
<dbReference type="InterPro" id="IPR036388">
    <property type="entry name" value="WH-like_DNA-bd_sf"/>
</dbReference>
<evidence type="ECO:0000256" key="4">
    <source>
        <dbReference type="ARBA" id="ARBA00023163"/>
    </source>
</evidence>
<dbReference type="SUPFAM" id="SSF53850">
    <property type="entry name" value="Periplasmic binding protein-like II"/>
    <property type="match status" value="1"/>
</dbReference>
<protein>
    <submittedName>
        <fullName evidence="6">LysR family transcriptional regulator</fullName>
    </submittedName>
</protein>
<proteinExistence type="inferred from homology"/>
<dbReference type="PRINTS" id="PR00039">
    <property type="entry name" value="HTHLYSR"/>
</dbReference>
<gene>
    <name evidence="6" type="ORF">VSH64_11805</name>
</gene>
<name>A0ABZ1IF50_9PSEU</name>
<dbReference type="Proteomes" id="UP001330812">
    <property type="component" value="Chromosome"/>
</dbReference>
<evidence type="ECO:0000313" key="6">
    <source>
        <dbReference type="EMBL" id="WSE32788.1"/>
    </source>
</evidence>
<dbReference type="PANTHER" id="PTHR30346">
    <property type="entry name" value="TRANSCRIPTIONAL DUAL REGULATOR HCAR-RELATED"/>
    <property type="match status" value="1"/>
</dbReference>
<keyword evidence="3" id="KW-0238">DNA-binding</keyword>
<comment type="similarity">
    <text evidence="1">Belongs to the LysR transcriptional regulatory family.</text>
</comment>